<protein>
    <recommendedName>
        <fullName evidence="2">Ecp2 effector protein-like domain-containing protein</fullName>
    </recommendedName>
</protein>
<reference evidence="3" key="2">
    <citation type="submission" date="2023-05" db="EMBL/GenBank/DDBJ databases">
        <authorList>
            <consortium name="Lawrence Berkeley National Laboratory"/>
            <person name="Steindorff A."/>
            <person name="Hensen N."/>
            <person name="Bonometti L."/>
            <person name="Westerberg I."/>
            <person name="Brannstrom I.O."/>
            <person name="Guillou S."/>
            <person name="Cros-Aarteil S."/>
            <person name="Calhoun S."/>
            <person name="Haridas S."/>
            <person name="Kuo A."/>
            <person name="Mondo S."/>
            <person name="Pangilinan J."/>
            <person name="Riley R."/>
            <person name="Labutti K."/>
            <person name="Andreopoulos B."/>
            <person name="Lipzen A."/>
            <person name="Chen C."/>
            <person name="Yanf M."/>
            <person name="Daum C."/>
            <person name="Ng V."/>
            <person name="Clum A."/>
            <person name="Ohm R."/>
            <person name="Martin F."/>
            <person name="Silar P."/>
            <person name="Natvig D."/>
            <person name="Lalanne C."/>
            <person name="Gautier V."/>
            <person name="Ament-Velasquez S.L."/>
            <person name="Kruys A."/>
            <person name="Hutchinson M.I."/>
            <person name="Powell A.J."/>
            <person name="Barry K."/>
            <person name="Miller A.N."/>
            <person name="Grigoriev I.V."/>
            <person name="Debuchy R."/>
            <person name="Gladieux P."/>
            <person name="Thoren M.H."/>
            <person name="Johannesson H."/>
        </authorList>
    </citation>
    <scope>NUCLEOTIDE SEQUENCE</scope>
    <source>
        <strain evidence="3">CBS 990.96</strain>
    </source>
</reference>
<dbReference type="AlphaFoldDB" id="A0AAN7BHJ4"/>
<keyword evidence="4" id="KW-1185">Reference proteome</keyword>
<dbReference type="EMBL" id="MU865430">
    <property type="protein sequence ID" value="KAK4223342.1"/>
    <property type="molecule type" value="Genomic_DNA"/>
</dbReference>
<proteinExistence type="predicted"/>
<dbReference type="Proteomes" id="UP001301958">
    <property type="component" value="Unassembled WGS sequence"/>
</dbReference>
<dbReference type="InterPro" id="IPR029226">
    <property type="entry name" value="Ecp2-like"/>
</dbReference>
<accession>A0AAN7BHJ4</accession>
<comment type="caution">
    <text evidence="3">The sequence shown here is derived from an EMBL/GenBank/DDBJ whole genome shotgun (WGS) entry which is preliminary data.</text>
</comment>
<reference evidence="3" key="1">
    <citation type="journal article" date="2023" name="Mol. Phylogenet. Evol.">
        <title>Genome-scale phylogeny and comparative genomics of the fungal order Sordariales.</title>
        <authorList>
            <person name="Hensen N."/>
            <person name="Bonometti L."/>
            <person name="Westerberg I."/>
            <person name="Brannstrom I.O."/>
            <person name="Guillou S."/>
            <person name="Cros-Aarteil S."/>
            <person name="Calhoun S."/>
            <person name="Haridas S."/>
            <person name="Kuo A."/>
            <person name="Mondo S."/>
            <person name="Pangilinan J."/>
            <person name="Riley R."/>
            <person name="LaButti K."/>
            <person name="Andreopoulos B."/>
            <person name="Lipzen A."/>
            <person name="Chen C."/>
            <person name="Yan M."/>
            <person name="Daum C."/>
            <person name="Ng V."/>
            <person name="Clum A."/>
            <person name="Steindorff A."/>
            <person name="Ohm R.A."/>
            <person name="Martin F."/>
            <person name="Silar P."/>
            <person name="Natvig D.O."/>
            <person name="Lalanne C."/>
            <person name="Gautier V."/>
            <person name="Ament-Velasquez S.L."/>
            <person name="Kruys A."/>
            <person name="Hutchinson M.I."/>
            <person name="Powell A.J."/>
            <person name="Barry K."/>
            <person name="Miller A.N."/>
            <person name="Grigoriev I.V."/>
            <person name="Debuchy R."/>
            <person name="Gladieux P."/>
            <person name="Hiltunen Thoren M."/>
            <person name="Johannesson H."/>
        </authorList>
    </citation>
    <scope>NUCLEOTIDE SEQUENCE</scope>
    <source>
        <strain evidence="3">CBS 990.96</strain>
    </source>
</reference>
<gene>
    <name evidence="3" type="ORF">QBC38DRAFT_487887</name>
</gene>
<feature type="signal peptide" evidence="1">
    <location>
        <begin position="1"/>
        <end position="18"/>
    </location>
</feature>
<sequence>MQVFSQFFFAIIAPLVVAVSGLEVNLCTVVSVSNTTTDSMPLVSECWNLFDNINANDSYNVSDSTPREIESNSSTCVLTLKRSTGTSQGPAPGWNGDAKKDSVTYFTGLDIQEIIHQSIKKYTTTYKDGDHVGSRGQVLCDDGHNGTTALNFNLY</sequence>
<name>A0AAN7BHJ4_9PEZI</name>
<feature type="chain" id="PRO_5042848408" description="Ecp2 effector protein-like domain-containing protein" evidence="1">
    <location>
        <begin position="19"/>
        <end position="155"/>
    </location>
</feature>
<evidence type="ECO:0000256" key="1">
    <source>
        <dbReference type="SAM" id="SignalP"/>
    </source>
</evidence>
<evidence type="ECO:0000313" key="3">
    <source>
        <dbReference type="EMBL" id="KAK4223342.1"/>
    </source>
</evidence>
<feature type="domain" description="Ecp2 effector protein-like" evidence="2">
    <location>
        <begin position="27"/>
        <end position="140"/>
    </location>
</feature>
<dbReference type="Pfam" id="PF14856">
    <property type="entry name" value="Hce2"/>
    <property type="match status" value="1"/>
</dbReference>
<evidence type="ECO:0000259" key="2">
    <source>
        <dbReference type="Pfam" id="PF14856"/>
    </source>
</evidence>
<evidence type="ECO:0000313" key="4">
    <source>
        <dbReference type="Proteomes" id="UP001301958"/>
    </source>
</evidence>
<organism evidence="3 4">
    <name type="scientific">Podospora fimiseda</name>
    <dbReference type="NCBI Taxonomy" id="252190"/>
    <lineage>
        <taxon>Eukaryota</taxon>
        <taxon>Fungi</taxon>
        <taxon>Dikarya</taxon>
        <taxon>Ascomycota</taxon>
        <taxon>Pezizomycotina</taxon>
        <taxon>Sordariomycetes</taxon>
        <taxon>Sordariomycetidae</taxon>
        <taxon>Sordariales</taxon>
        <taxon>Podosporaceae</taxon>
        <taxon>Podospora</taxon>
    </lineage>
</organism>
<keyword evidence="1" id="KW-0732">Signal</keyword>